<name>A0A0G1Q8G3_9BACT</name>
<organism evidence="1 2">
    <name type="scientific">Candidatus Uhrbacteria bacterium GW2011_GWE2_46_68</name>
    <dbReference type="NCBI Taxonomy" id="1618994"/>
    <lineage>
        <taxon>Bacteria</taxon>
        <taxon>Candidatus Uhriibacteriota</taxon>
    </lineage>
</organism>
<dbReference type="AlphaFoldDB" id="A0A0G1Q8G3"/>
<accession>A0A0G1Q8G3</accession>
<sequence length="207" mass="23739">MGIFDFLKSNTEIKGEIGYFGLTQWWLSGFNEQERNHILQTFQPLGGSGESLIKGEITSTSQTAIGLLSALAGWFNNEQDRTIAYRMLKKAEDLITDKTDILDLHFLFSSEIEIYYRHRNRDRDALNEAIKACKQQIKIAPQAASAFKKEYKDSPLPTHKGYEQLAIIEEKEKNFNSVIDLAKKAMAQGWNGDWEKRIERCTKKANQ</sequence>
<dbReference type="STRING" id="1618994.UX57_C0006G0002"/>
<protein>
    <submittedName>
        <fullName evidence="1">Uncharacterized protein</fullName>
    </submittedName>
</protein>
<dbReference type="EMBL" id="LCMS01000006">
    <property type="protein sequence ID" value="KKU41092.1"/>
    <property type="molecule type" value="Genomic_DNA"/>
</dbReference>
<reference evidence="1 2" key="1">
    <citation type="journal article" date="2015" name="Nature">
        <title>rRNA introns, odd ribosomes, and small enigmatic genomes across a large radiation of phyla.</title>
        <authorList>
            <person name="Brown C.T."/>
            <person name="Hug L.A."/>
            <person name="Thomas B.C."/>
            <person name="Sharon I."/>
            <person name="Castelle C.J."/>
            <person name="Singh A."/>
            <person name="Wilkins M.J."/>
            <person name="Williams K.H."/>
            <person name="Banfield J.F."/>
        </authorList>
    </citation>
    <scope>NUCLEOTIDE SEQUENCE [LARGE SCALE GENOMIC DNA]</scope>
</reference>
<evidence type="ECO:0000313" key="1">
    <source>
        <dbReference type="EMBL" id="KKU41092.1"/>
    </source>
</evidence>
<proteinExistence type="predicted"/>
<gene>
    <name evidence="1" type="ORF">UX57_C0006G0002</name>
</gene>
<comment type="caution">
    <text evidence="1">The sequence shown here is derived from an EMBL/GenBank/DDBJ whole genome shotgun (WGS) entry which is preliminary data.</text>
</comment>
<dbReference type="Proteomes" id="UP000034795">
    <property type="component" value="Unassembled WGS sequence"/>
</dbReference>
<evidence type="ECO:0000313" key="2">
    <source>
        <dbReference type="Proteomes" id="UP000034795"/>
    </source>
</evidence>